<name>A0A6C0DUA4_9ZZZZ</name>
<organism evidence="1">
    <name type="scientific">viral metagenome</name>
    <dbReference type="NCBI Taxonomy" id="1070528"/>
    <lineage>
        <taxon>unclassified sequences</taxon>
        <taxon>metagenomes</taxon>
        <taxon>organismal metagenomes</taxon>
    </lineage>
</organism>
<dbReference type="EMBL" id="MN739679">
    <property type="protein sequence ID" value="QHT20536.1"/>
    <property type="molecule type" value="Genomic_DNA"/>
</dbReference>
<proteinExistence type="predicted"/>
<reference evidence="1" key="1">
    <citation type="journal article" date="2020" name="Nature">
        <title>Giant virus diversity and host interactions through global metagenomics.</title>
        <authorList>
            <person name="Schulz F."/>
            <person name="Roux S."/>
            <person name="Paez-Espino D."/>
            <person name="Jungbluth S."/>
            <person name="Walsh D.A."/>
            <person name="Denef V.J."/>
            <person name="McMahon K.D."/>
            <person name="Konstantinidis K.T."/>
            <person name="Eloe-Fadrosh E.A."/>
            <person name="Kyrpides N.C."/>
            <person name="Woyke T."/>
        </authorList>
    </citation>
    <scope>NUCLEOTIDE SEQUENCE</scope>
    <source>
        <strain evidence="1">GVMAG-M-3300023174-68</strain>
    </source>
</reference>
<accession>A0A6C0DUA4</accession>
<sequence length="899" mass="100171">MSFDLDENDVLFTNEFIQEPNISNEINPSLNEEFKKYYQNERDSIDKQRIKKSLEQISFRSLDLSDDTDENNLVNTNKLNITPSNFSLNEYDSGASIKRYTKEIKTYVNVDSRDRNKILFPHAHEFKIFLGKTFYNVKSIRLASIEFPNTSAVINTSNNKIYWRNQQDIEDNIIDNITKDYPIYDVTLRTGSYIANTLSSEIENKMSLVKRENKDGNYHYFDISLDISTDVVTFTSLTLTELLNNPFSTTKGTGHIYITLPADNTLVSQFNQGDTIYILSAKTFAGIPTNVINASHVIVSTNPSSYLIEIEINVSASETLTSLNGGGGNTVKIGKLAPFQLLFGEKSNTIAQNIGYPLENSSEPVNIHIENIEDFYQVQITLETPHNFQQNFNFIGQTCTISGSGTTPDIDGIRTISRIINNTTILISVNTPLTIEILLSGQLTFGTNTYNIVEIINFNVNTVLVTTKTPHFLNFSEILSTQITFYNTNTIPSFDGLNTLYGIVSPTKFVVPGNLLSTFSNLKNECTIPHKLPLTTSAFEITGITTGLTNTTFSCNDIHNLKPGDSILFEHLVSIPSITSTTIESIPVDKTLFTIATPLTAYNLNIETPILRTGYMTLSFPEHGFNNIISIQNTSGSPVTLPGAKLLVVQTQLPHNFNAGDNVYLSNTDCLPSKTGPHSIIGILDDDLFTISSNTIITKNGTSGIIGLNQNFYLYNSKDIGGISSENINNKLFSVREIIDENTISFYNSYAFAQSSDTGGGENIYISSIIHGFNGNQTNTKNNVLNRSINLQGENYVFLCCPQLATMMNTGNVKDIFARITLDQSPGNMVFAYLSNPKNFDTVPLDKLNELDFNILNYNGLPYDFNDLDYSFTLEITEVKDITDAFNFSSRRGVNNINH</sequence>
<dbReference type="AlphaFoldDB" id="A0A6C0DUA4"/>
<evidence type="ECO:0000313" key="1">
    <source>
        <dbReference type="EMBL" id="QHT20536.1"/>
    </source>
</evidence>
<protein>
    <submittedName>
        <fullName evidence="1">Uncharacterized protein</fullName>
    </submittedName>
</protein>